<dbReference type="EMBL" id="CADCXU010031959">
    <property type="protein sequence ID" value="CAB0017791.1"/>
    <property type="molecule type" value="Genomic_DNA"/>
</dbReference>
<feature type="compositionally biased region" description="Basic residues" evidence="1">
    <location>
        <begin position="29"/>
        <end position="44"/>
    </location>
</feature>
<organism evidence="2 3">
    <name type="scientific">Nesidiocoris tenuis</name>
    <dbReference type="NCBI Taxonomy" id="355587"/>
    <lineage>
        <taxon>Eukaryota</taxon>
        <taxon>Metazoa</taxon>
        <taxon>Ecdysozoa</taxon>
        <taxon>Arthropoda</taxon>
        <taxon>Hexapoda</taxon>
        <taxon>Insecta</taxon>
        <taxon>Pterygota</taxon>
        <taxon>Neoptera</taxon>
        <taxon>Paraneoptera</taxon>
        <taxon>Hemiptera</taxon>
        <taxon>Heteroptera</taxon>
        <taxon>Panheteroptera</taxon>
        <taxon>Cimicomorpha</taxon>
        <taxon>Miridae</taxon>
        <taxon>Dicyphina</taxon>
        <taxon>Nesidiocoris</taxon>
    </lineage>
</organism>
<evidence type="ECO:0000313" key="2">
    <source>
        <dbReference type="EMBL" id="CAB0017791.1"/>
    </source>
</evidence>
<dbReference type="AlphaFoldDB" id="A0A6H5HJ29"/>
<evidence type="ECO:0000313" key="3">
    <source>
        <dbReference type="Proteomes" id="UP000479000"/>
    </source>
</evidence>
<keyword evidence="3" id="KW-1185">Reference proteome</keyword>
<protein>
    <submittedName>
        <fullName evidence="2">Uncharacterized protein</fullName>
    </submittedName>
</protein>
<dbReference type="Proteomes" id="UP000479000">
    <property type="component" value="Unassembled WGS sequence"/>
</dbReference>
<proteinExistence type="predicted"/>
<accession>A0A6H5HJ29</accession>
<sequence length="55" mass="6221">MGLGHHQTGVAPPMTQWYENPVPPPPPPFHHHHHHHHHHGHHGFVPHQHGATAAY</sequence>
<gene>
    <name evidence="2" type="ORF">NTEN_LOCUS21733</name>
</gene>
<feature type="region of interest" description="Disordered" evidence="1">
    <location>
        <begin position="1"/>
        <end position="55"/>
    </location>
</feature>
<reference evidence="2 3" key="1">
    <citation type="submission" date="2020-02" db="EMBL/GenBank/DDBJ databases">
        <authorList>
            <person name="Ferguson B K."/>
        </authorList>
    </citation>
    <scope>NUCLEOTIDE SEQUENCE [LARGE SCALE GENOMIC DNA]</scope>
</reference>
<name>A0A6H5HJ29_9HEMI</name>
<evidence type="ECO:0000256" key="1">
    <source>
        <dbReference type="SAM" id="MobiDB-lite"/>
    </source>
</evidence>